<evidence type="ECO:0000256" key="1">
    <source>
        <dbReference type="ARBA" id="ARBA00005445"/>
    </source>
</evidence>
<comment type="similarity">
    <text evidence="1">Belongs to the ice-binding protein family.</text>
</comment>
<proteinExistence type="inferred from homology"/>
<feature type="signal peptide" evidence="3">
    <location>
        <begin position="1"/>
        <end position="21"/>
    </location>
</feature>
<dbReference type="Proteomes" id="UP000076532">
    <property type="component" value="Unassembled WGS sequence"/>
</dbReference>
<protein>
    <submittedName>
        <fullName evidence="4">Antifreeze protein</fullName>
    </submittedName>
</protein>
<evidence type="ECO:0000256" key="2">
    <source>
        <dbReference type="ARBA" id="ARBA00022729"/>
    </source>
</evidence>
<evidence type="ECO:0000313" key="5">
    <source>
        <dbReference type="Proteomes" id="UP000076532"/>
    </source>
</evidence>
<dbReference type="InterPro" id="IPR021884">
    <property type="entry name" value="Ice-bd_prot"/>
</dbReference>
<sequence>MRVNAVVHQHMLLAFELFALGGMQNSDCLAAGPAAVFLGSAANFAILAKSGISTVPSSAITGDIGLSPAAASYLTGFGLTRSVDGTYSTTPQITGNAYAASYTSPTPSTLTTATLDVLTAYNDAVGRPNPDFTNLASGAIGGLTLAPGLYKWTTGVNITTSITISGSATDTWIFQISGKLTIANAQAVILTGGASAANIVWAVAEAVTFGTGSAFEGIILGSTAIALQTGATINGRLLSQTAVSLQKATVTQPGMCL</sequence>
<dbReference type="EMBL" id="KV417605">
    <property type="protein sequence ID" value="KZP15364.1"/>
    <property type="molecule type" value="Genomic_DNA"/>
</dbReference>
<dbReference type="AlphaFoldDB" id="A0A166E3X2"/>
<accession>A0A166E3X2</accession>
<keyword evidence="5" id="KW-1185">Reference proteome</keyword>
<name>A0A166E3X2_9AGAM</name>
<organism evidence="4 5">
    <name type="scientific">Athelia psychrophila</name>
    <dbReference type="NCBI Taxonomy" id="1759441"/>
    <lineage>
        <taxon>Eukaryota</taxon>
        <taxon>Fungi</taxon>
        <taxon>Dikarya</taxon>
        <taxon>Basidiomycota</taxon>
        <taxon>Agaricomycotina</taxon>
        <taxon>Agaricomycetes</taxon>
        <taxon>Agaricomycetidae</taxon>
        <taxon>Atheliales</taxon>
        <taxon>Atheliaceae</taxon>
        <taxon>Athelia</taxon>
    </lineage>
</organism>
<gene>
    <name evidence="4" type="ORF">FIBSPDRAFT_921159</name>
</gene>
<keyword evidence="2 3" id="KW-0732">Signal</keyword>
<reference evidence="4 5" key="1">
    <citation type="journal article" date="2016" name="Mol. Biol. Evol.">
        <title>Comparative Genomics of Early-Diverging Mushroom-Forming Fungi Provides Insights into the Origins of Lignocellulose Decay Capabilities.</title>
        <authorList>
            <person name="Nagy L.G."/>
            <person name="Riley R."/>
            <person name="Tritt A."/>
            <person name="Adam C."/>
            <person name="Daum C."/>
            <person name="Floudas D."/>
            <person name="Sun H."/>
            <person name="Yadav J.S."/>
            <person name="Pangilinan J."/>
            <person name="Larsson K.H."/>
            <person name="Matsuura K."/>
            <person name="Barry K."/>
            <person name="Labutti K."/>
            <person name="Kuo R."/>
            <person name="Ohm R.A."/>
            <person name="Bhattacharya S.S."/>
            <person name="Shirouzu T."/>
            <person name="Yoshinaga Y."/>
            <person name="Martin F.M."/>
            <person name="Grigoriev I.V."/>
            <person name="Hibbett D.S."/>
        </authorList>
    </citation>
    <scope>NUCLEOTIDE SEQUENCE [LARGE SCALE GENOMIC DNA]</scope>
    <source>
        <strain evidence="4 5">CBS 109695</strain>
    </source>
</reference>
<evidence type="ECO:0000313" key="4">
    <source>
        <dbReference type="EMBL" id="KZP15364.1"/>
    </source>
</evidence>
<feature type="chain" id="PRO_5007872541" evidence="3">
    <location>
        <begin position="22"/>
        <end position="257"/>
    </location>
</feature>
<dbReference type="Pfam" id="PF11999">
    <property type="entry name" value="Ice_binding"/>
    <property type="match status" value="1"/>
</dbReference>
<evidence type="ECO:0000256" key="3">
    <source>
        <dbReference type="SAM" id="SignalP"/>
    </source>
</evidence>
<dbReference type="OrthoDB" id="10264374at2759"/>